<evidence type="ECO:0000313" key="3">
    <source>
        <dbReference type="Proteomes" id="UP001149954"/>
    </source>
</evidence>
<dbReference type="AlphaFoldDB" id="A0A9X0C0X1"/>
<reference evidence="2" key="1">
    <citation type="submission" date="2022-12" db="EMBL/GenBank/DDBJ databases">
        <authorList>
            <person name="Petersen C."/>
        </authorList>
    </citation>
    <scope>NUCLEOTIDE SEQUENCE</scope>
    <source>
        <strain evidence="2">IBT 29495</strain>
    </source>
</reference>
<dbReference type="OrthoDB" id="5151590at2759"/>
<dbReference type="InterPro" id="IPR036388">
    <property type="entry name" value="WH-like_DNA-bd_sf"/>
</dbReference>
<feature type="region of interest" description="Disordered" evidence="1">
    <location>
        <begin position="47"/>
        <end position="69"/>
    </location>
</feature>
<reference evidence="2" key="2">
    <citation type="journal article" date="2023" name="IMA Fungus">
        <title>Comparative genomic study of the Penicillium genus elucidates a diverse pangenome and 15 lateral gene transfer events.</title>
        <authorList>
            <person name="Petersen C."/>
            <person name="Sorensen T."/>
            <person name="Nielsen M.R."/>
            <person name="Sondergaard T.E."/>
            <person name="Sorensen J.L."/>
            <person name="Fitzpatrick D.A."/>
            <person name="Frisvad J.C."/>
            <person name="Nielsen K.L."/>
        </authorList>
    </citation>
    <scope>NUCLEOTIDE SEQUENCE</scope>
    <source>
        <strain evidence="2">IBT 29495</strain>
    </source>
</reference>
<evidence type="ECO:0000313" key="2">
    <source>
        <dbReference type="EMBL" id="KAJ5493973.1"/>
    </source>
</evidence>
<proteinExistence type="predicted"/>
<organism evidence="2 3">
    <name type="scientific">Penicillium fimorum</name>
    <dbReference type="NCBI Taxonomy" id="1882269"/>
    <lineage>
        <taxon>Eukaryota</taxon>
        <taxon>Fungi</taxon>
        <taxon>Dikarya</taxon>
        <taxon>Ascomycota</taxon>
        <taxon>Pezizomycotina</taxon>
        <taxon>Eurotiomycetes</taxon>
        <taxon>Eurotiomycetidae</taxon>
        <taxon>Eurotiales</taxon>
        <taxon>Aspergillaceae</taxon>
        <taxon>Penicillium</taxon>
    </lineage>
</organism>
<dbReference type="Gene3D" id="3.30.420.10">
    <property type="entry name" value="Ribonuclease H-like superfamily/Ribonuclease H"/>
    <property type="match status" value="1"/>
</dbReference>
<dbReference type="InterPro" id="IPR036397">
    <property type="entry name" value="RNaseH_sf"/>
</dbReference>
<dbReference type="Gene3D" id="1.10.10.10">
    <property type="entry name" value="Winged helix-like DNA-binding domain superfamily/Winged helix DNA-binding domain"/>
    <property type="match status" value="1"/>
</dbReference>
<dbReference type="Proteomes" id="UP001149954">
    <property type="component" value="Unassembled WGS sequence"/>
</dbReference>
<name>A0A9X0C0X1_9EURO</name>
<dbReference type="SUPFAM" id="SSF46689">
    <property type="entry name" value="Homeodomain-like"/>
    <property type="match status" value="1"/>
</dbReference>
<dbReference type="InterPro" id="IPR009057">
    <property type="entry name" value="Homeodomain-like_sf"/>
</dbReference>
<accession>A0A9X0C0X1</accession>
<keyword evidence="3" id="KW-1185">Reference proteome</keyword>
<comment type="caution">
    <text evidence="2">The sequence shown here is derived from an EMBL/GenBank/DDBJ whole genome shotgun (WGS) entry which is preliminary data.</text>
</comment>
<evidence type="ECO:0000256" key="1">
    <source>
        <dbReference type="SAM" id="MobiDB-lite"/>
    </source>
</evidence>
<feature type="compositionally biased region" description="Basic and acidic residues" evidence="1">
    <location>
        <begin position="47"/>
        <end position="56"/>
    </location>
</feature>
<dbReference type="GO" id="GO:0003676">
    <property type="term" value="F:nucleic acid binding"/>
    <property type="evidence" value="ECO:0007669"/>
    <property type="project" value="InterPro"/>
</dbReference>
<sequence length="223" mass="25779">MVARSKDLTPAIRERICELHSIGWGYKRIHTRYPAIPLSTIRYTVKKESERREGVSKPRSGRPKKLTEADKDRLLNAIHGDPKITAEDMLTEVNHKCTVERGIGVRREWTFIRPKDQPREGQCQGLPHRGKQVRQMFWAAFSGAIRRTGLIPLFGDPNAEPKIYELRPDLLHMGNNDTTKEILVATAQQAWDELELRHLKHLSETMPHRVEAIIESQGWYTPY</sequence>
<protein>
    <submittedName>
        <fullName evidence="2">Uncharacterized protein</fullName>
    </submittedName>
</protein>
<gene>
    <name evidence="2" type="ORF">N7463_010060</name>
</gene>
<dbReference type="EMBL" id="JAPWDS010000006">
    <property type="protein sequence ID" value="KAJ5493973.1"/>
    <property type="molecule type" value="Genomic_DNA"/>
</dbReference>